<dbReference type="GO" id="GO:0003735">
    <property type="term" value="F:structural constituent of ribosome"/>
    <property type="evidence" value="ECO:0007669"/>
    <property type="project" value="TreeGrafter"/>
</dbReference>
<dbReference type="InterPro" id="IPR043141">
    <property type="entry name" value="Ribosomal_uL10-like_sf"/>
</dbReference>
<dbReference type="InterPro" id="IPR043164">
    <property type="entry name" value="Ribosomal_uL10-like_insert_sf"/>
</dbReference>
<organism evidence="5">
    <name type="scientific">Trepomonas sp. PC1</name>
    <dbReference type="NCBI Taxonomy" id="1076344"/>
    <lineage>
        <taxon>Eukaryota</taxon>
        <taxon>Metamonada</taxon>
        <taxon>Diplomonadida</taxon>
        <taxon>Hexamitidae</taxon>
        <taxon>Hexamitinae</taxon>
        <taxon>Trepomonas</taxon>
    </lineage>
</organism>
<dbReference type="InterPro" id="IPR040637">
    <property type="entry name" value="Ribosomal_uL10-like_insert"/>
</dbReference>
<dbReference type="PANTHER" id="PTHR45699:SF3">
    <property type="entry name" value="LARGE RIBOSOMAL SUBUNIT PROTEIN UL10"/>
    <property type="match status" value="1"/>
</dbReference>
<dbReference type="SUPFAM" id="SSF160369">
    <property type="entry name" value="Ribosomal protein L10-like"/>
    <property type="match status" value="1"/>
</dbReference>
<dbReference type="GO" id="GO:0070180">
    <property type="term" value="F:large ribosomal subunit rRNA binding"/>
    <property type="evidence" value="ECO:0007669"/>
    <property type="project" value="TreeGrafter"/>
</dbReference>
<evidence type="ECO:0000259" key="4">
    <source>
        <dbReference type="Pfam" id="PF17777"/>
    </source>
</evidence>
<feature type="domain" description="Large ribosomal subunit protein uL10-like insertion" evidence="4">
    <location>
        <begin position="122"/>
        <end position="191"/>
    </location>
</feature>
<gene>
    <name evidence="5" type="ORF">TPC1_17714</name>
</gene>
<dbReference type="Pfam" id="PF17777">
    <property type="entry name" value="RL10P_insert"/>
    <property type="match status" value="1"/>
</dbReference>
<protein>
    <submittedName>
        <fullName evidence="5">Acidic ribosomal protein P0</fullName>
    </submittedName>
</protein>
<dbReference type="Gene3D" id="3.30.70.1730">
    <property type="match status" value="1"/>
</dbReference>
<dbReference type="Gene3D" id="3.90.105.20">
    <property type="match status" value="1"/>
</dbReference>
<proteinExistence type="inferred from homology"/>
<dbReference type="InterPro" id="IPR001790">
    <property type="entry name" value="Ribosomal_uL10"/>
</dbReference>
<reference evidence="5" key="1">
    <citation type="submission" date="2015-07" db="EMBL/GenBank/DDBJ databases">
        <title>Adaptation to a free-living lifestyle via gene acquisitions in the diplomonad Trepomonas sp. PC1.</title>
        <authorList>
            <person name="Xu F."/>
            <person name="Jerlstrom-Hultqvist J."/>
            <person name="Kolisko M."/>
            <person name="Simpson A.G.B."/>
            <person name="Roger A.J."/>
            <person name="Svard S.G."/>
            <person name="Andersson J.O."/>
        </authorList>
    </citation>
    <scope>NUCLEOTIDE SEQUENCE</scope>
    <source>
        <strain evidence="5">PC1</strain>
    </source>
</reference>
<keyword evidence="2 5" id="KW-0689">Ribosomal protein</keyword>
<sequence>MLVSFLPKHNAQKLTKEDKVQWRVDYDAKLERLFKEYSKILVINIDNIKSCQIAAMRRLLRGQAELCFGKKTLINRYLTTVQNEQIKGLMDHIKLNVGFIFTNGDFKPILQAFEATRRRAAAKAGMIAPSDVDIQPFVTGLGPESTSFFTALKIDTKINKNKVEITRTVNLIKKGEIVTPNQATLLHKLDIVPFFYQIKVNVVYDNGNIFGADVLEVDDTVMLQKFNTGLSEFIGLALGASIPVLPAVPHIIVDTLKSLLGVGVEAGLTEIPDVKRIAELLK</sequence>
<evidence type="ECO:0000313" key="5">
    <source>
        <dbReference type="EMBL" id="JAP90860.1"/>
    </source>
</evidence>
<dbReference type="FunFam" id="3.90.105.20:FF:000001">
    <property type="entry name" value="60S acidic ribosomal protein P0"/>
    <property type="match status" value="1"/>
</dbReference>
<dbReference type="EMBL" id="GDID01005746">
    <property type="protein sequence ID" value="JAP90860.1"/>
    <property type="molecule type" value="Transcribed_RNA"/>
</dbReference>
<accession>A0A146K1R7</accession>
<keyword evidence="3" id="KW-0687">Ribonucleoprotein</keyword>
<comment type="similarity">
    <text evidence="1">Belongs to the universal ribosomal protein uL10 family.</text>
</comment>
<dbReference type="Pfam" id="PF00466">
    <property type="entry name" value="Ribosomal_L10"/>
    <property type="match status" value="1"/>
</dbReference>
<name>A0A146K1R7_9EUKA</name>
<evidence type="ECO:0000256" key="3">
    <source>
        <dbReference type="ARBA" id="ARBA00023274"/>
    </source>
</evidence>
<evidence type="ECO:0000256" key="1">
    <source>
        <dbReference type="ARBA" id="ARBA00008889"/>
    </source>
</evidence>
<dbReference type="GO" id="GO:0002181">
    <property type="term" value="P:cytoplasmic translation"/>
    <property type="evidence" value="ECO:0007669"/>
    <property type="project" value="TreeGrafter"/>
</dbReference>
<dbReference type="PANTHER" id="PTHR45699">
    <property type="entry name" value="60S ACIDIC RIBOSOMAL PROTEIN P0"/>
    <property type="match status" value="1"/>
</dbReference>
<dbReference type="InterPro" id="IPR050323">
    <property type="entry name" value="Ribosomal_protein_uL10"/>
</dbReference>
<dbReference type="AlphaFoldDB" id="A0A146K1R7"/>
<evidence type="ECO:0000256" key="2">
    <source>
        <dbReference type="ARBA" id="ARBA00022980"/>
    </source>
</evidence>
<dbReference type="GO" id="GO:0000027">
    <property type="term" value="P:ribosomal large subunit assembly"/>
    <property type="evidence" value="ECO:0007669"/>
    <property type="project" value="TreeGrafter"/>
</dbReference>
<dbReference type="GO" id="GO:0022625">
    <property type="term" value="C:cytosolic large ribosomal subunit"/>
    <property type="evidence" value="ECO:0007669"/>
    <property type="project" value="TreeGrafter"/>
</dbReference>